<accession>A0AAN6VEJ4</accession>
<proteinExistence type="predicted"/>
<reference evidence="1" key="1">
    <citation type="journal article" date="2023" name="Mol. Phylogenet. Evol.">
        <title>Genome-scale phylogeny and comparative genomics of the fungal order Sordariales.</title>
        <authorList>
            <person name="Hensen N."/>
            <person name="Bonometti L."/>
            <person name="Westerberg I."/>
            <person name="Brannstrom I.O."/>
            <person name="Guillou S."/>
            <person name="Cros-Aarteil S."/>
            <person name="Calhoun S."/>
            <person name="Haridas S."/>
            <person name="Kuo A."/>
            <person name="Mondo S."/>
            <person name="Pangilinan J."/>
            <person name="Riley R."/>
            <person name="LaButti K."/>
            <person name="Andreopoulos B."/>
            <person name="Lipzen A."/>
            <person name="Chen C."/>
            <person name="Yan M."/>
            <person name="Daum C."/>
            <person name="Ng V."/>
            <person name="Clum A."/>
            <person name="Steindorff A."/>
            <person name="Ohm R.A."/>
            <person name="Martin F."/>
            <person name="Silar P."/>
            <person name="Natvig D.O."/>
            <person name="Lalanne C."/>
            <person name="Gautier V."/>
            <person name="Ament-Velasquez S.L."/>
            <person name="Kruys A."/>
            <person name="Hutchinson M.I."/>
            <person name="Powell A.J."/>
            <person name="Barry K."/>
            <person name="Miller A.N."/>
            <person name="Grigoriev I.V."/>
            <person name="Debuchy R."/>
            <person name="Gladieux P."/>
            <person name="Hiltunen Thoren M."/>
            <person name="Johannesson H."/>
        </authorList>
    </citation>
    <scope>NUCLEOTIDE SEQUENCE</scope>
    <source>
        <strain evidence="1">CBS 538.74</strain>
    </source>
</reference>
<dbReference type="Proteomes" id="UP001302745">
    <property type="component" value="Unassembled WGS sequence"/>
</dbReference>
<evidence type="ECO:0000313" key="1">
    <source>
        <dbReference type="EMBL" id="KAK4150018.1"/>
    </source>
</evidence>
<gene>
    <name evidence="1" type="ORF">C8A00DRAFT_37397</name>
</gene>
<comment type="caution">
    <text evidence="1">The sequence shown here is derived from an EMBL/GenBank/DDBJ whole genome shotgun (WGS) entry which is preliminary data.</text>
</comment>
<protein>
    <submittedName>
        <fullName evidence="1">Uncharacterized protein</fullName>
    </submittedName>
</protein>
<sequence length="66" mass="7924">MANRFELKLYIKGSYTYEKKYTYEEDGYGKSFVTATRLRRYAAVYEGAERFRCRGYDGYALSFRKD</sequence>
<reference evidence="1" key="2">
    <citation type="submission" date="2023-05" db="EMBL/GenBank/DDBJ databases">
        <authorList>
            <consortium name="Lawrence Berkeley National Laboratory"/>
            <person name="Steindorff A."/>
            <person name="Hensen N."/>
            <person name="Bonometti L."/>
            <person name="Westerberg I."/>
            <person name="Brannstrom I.O."/>
            <person name="Guillou S."/>
            <person name="Cros-Aarteil S."/>
            <person name="Calhoun S."/>
            <person name="Haridas S."/>
            <person name="Kuo A."/>
            <person name="Mondo S."/>
            <person name="Pangilinan J."/>
            <person name="Riley R."/>
            <person name="Labutti K."/>
            <person name="Andreopoulos B."/>
            <person name="Lipzen A."/>
            <person name="Chen C."/>
            <person name="Yanf M."/>
            <person name="Daum C."/>
            <person name="Ng V."/>
            <person name="Clum A."/>
            <person name="Ohm R."/>
            <person name="Martin F."/>
            <person name="Silar P."/>
            <person name="Natvig D."/>
            <person name="Lalanne C."/>
            <person name="Gautier V."/>
            <person name="Ament-Velasquez S.L."/>
            <person name="Kruys A."/>
            <person name="Hutchinson M.I."/>
            <person name="Powell A.J."/>
            <person name="Barry K."/>
            <person name="Miller A.N."/>
            <person name="Grigoriev I.V."/>
            <person name="Debuchy R."/>
            <person name="Gladieux P."/>
            <person name="Thoren M.H."/>
            <person name="Johannesson H."/>
        </authorList>
    </citation>
    <scope>NUCLEOTIDE SEQUENCE</scope>
    <source>
        <strain evidence="1">CBS 538.74</strain>
    </source>
</reference>
<organism evidence="1 2">
    <name type="scientific">Chaetomidium leptoderma</name>
    <dbReference type="NCBI Taxonomy" id="669021"/>
    <lineage>
        <taxon>Eukaryota</taxon>
        <taxon>Fungi</taxon>
        <taxon>Dikarya</taxon>
        <taxon>Ascomycota</taxon>
        <taxon>Pezizomycotina</taxon>
        <taxon>Sordariomycetes</taxon>
        <taxon>Sordariomycetidae</taxon>
        <taxon>Sordariales</taxon>
        <taxon>Chaetomiaceae</taxon>
        <taxon>Chaetomidium</taxon>
    </lineage>
</organism>
<dbReference type="AlphaFoldDB" id="A0AAN6VEJ4"/>
<keyword evidence="2" id="KW-1185">Reference proteome</keyword>
<dbReference type="EMBL" id="MU857104">
    <property type="protein sequence ID" value="KAK4150018.1"/>
    <property type="molecule type" value="Genomic_DNA"/>
</dbReference>
<evidence type="ECO:0000313" key="2">
    <source>
        <dbReference type="Proteomes" id="UP001302745"/>
    </source>
</evidence>
<name>A0AAN6VEJ4_9PEZI</name>